<dbReference type="InterPro" id="IPR011765">
    <property type="entry name" value="Pept_M16_N"/>
</dbReference>
<dbReference type="GO" id="GO:0046872">
    <property type="term" value="F:metal ion binding"/>
    <property type="evidence" value="ECO:0007669"/>
    <property type="project" value="InterPro"/>
</dbReference>
<evidence type="ECO:0000256" key="5">
    <source>
        <dbReference type="RuleBase" id="RU004447"/>
    </source>
</evidence>
<dbReference type="Pfam" id="PF00675">
    <property type="entry name" value="Peptidase_M16"/>
    <property type="match status" value="1"/>
</dbReference>
<evidence type="ECO:0000256" key="1">
    <source>
        <dbReference type="ARBA" id="ARBA00002123"/>
    </source>
</evidence>
<dbReference type="InterPro" id="IPR050361">
    <property type="entry name" value="MPP/UQCRC_Complex"/>
</dbReference>
<dbReference type="PANTHER" id="PTHR11851:SF49">
    <property type="entry name" value="MITOCHONDRIAL-PROCESSING PEPTIDASE SUBUNIT ALPHA"/>
    <property type="match status" value="1"/>
</dbReference>
<dbReference type="SUPFAM" id="SSF63411">
    <property type="entry name" value="LuxS/MPP-like metallohydrolase"/>
    <property type="match status" value="2"/>
</dbReference>
<dbReference type="Gene3D" id="3.30.830.10">
    <property type="entry name" value="Metalloenzyme, LuxS/M16 peptidase-like"/>
    <property type="match status" value="2"/>
</dbReference>
<dbReference type="Pfam" id="PF05193">
    <property type="entry name" value="Peptidase_M16_C"/>
    <property type="match status" value="1"/>
</dbReference>
<keyword evidence="8" id="KW-0378">Hydrolase</keyword>
<dbReference type="InterPro" id="IPR011249">
    <property type="entry name" value="Metalloenz_LuxS/M16"/>
</dbReference>
<proteinExistence type="inferred from homology"/>
<dbReference type="PROSITE" id="PS00143">
    <property type="entry name" value="INSULINASE"/>
    <property type="match status" value="1"/>
</dbReference>
<dbReference type="GO" id="GO:0005739">
    <property type="term" value="C:mitochondrion"/>
    <property type="evidence" value="ECO:0007669"/>
    <property type="project" value="TreeGrafter"/>
</dbReference>
<dbReference type="GO" id="GO:0006627">
    <property type="term" value="P:protein processing involved in protein targeting to mitochondrion"/>
    <property type="evidence" value="ECO:0007669"/>
    <property type="project" value="TreeGrafter"/>
</dbReference>
<evidence type="ECO:0000313" key="8">
    <source>
        <dbReference type="EMBL" id="GMM49353.1"/>
    </source>
</evidence>
<feature type="domain" description="Peptidase M16 C-terminal" evidence="7">
    <location>
        <begin position="173"/>
        <end position="364"/>
    </location>
</feature>
<dbReference type="PANTHER" id="PTHR11851">
    <property type="entry name" value="METALLOPROTEASE"/>
    <property type="match status" value="1"/>
</dbReference>
<reference evidence="8 9" key="1">
    <citation type="journal article" date="2023" name="Elife">
        <title>Identification of key yeast species and microbe-microbe interactions impacting larval growth of Drosophila in the wild.</title>
        <authorList>
            <person name="Mure A."/>
            <person name="Sugiura Y."/>
            <person name="Maeda R."/>
            <person name="Honda K."/>
            <person name="Sakurai N."/>
            <person name="Takahashi Y."/>
            <person name="Watada M."/>
            <person name="Katoh T."/>
            <person name="Gotoh A."/>
            <person name="Gotoh Y."/>
            <person name="Taniguchi I."/>
            <person name="Nakamura K."/>
            <person name="Hayashi T."/>
            <person name="Katayama T."/>
            <person name="Uemura T."/>
            <person name="Hattori Y."/>
        </authorList>
    </citation>
    <scope>NUCLEOTIDE SEQUENCE [LARGE SCALE GENOMIC DNA]</scope>
    <source>
        <strain evidence="8 9">SB-73</strain>
    </source>
</reference>
<keyword evidence="8" id="KW-0645">Protease</keyword>
<comment type="caution">
    <text evidence="8">The sequence shown here is derived from an EMBL/GenBank/DDBJ whole genome shotgun (WGS) entry which is preliminary data.</text>
</comment>
<evidence type="ECO:0000259" key="6">
    <source>
        <dbReference type="Pfam" id="PF00675"/>
    </source>
</evidence>
<dbReference type="Proteomes" id="UP001362899">
    <property type="component" value="Unassembled WGS sequence"/>
</dbReference>
<gene>
    <name evidence="8" type="ORF">DASB73_003110</name>
</gene>
<dbReference type="EMBL" id="BTGC01000001">
    <property type="protein sequence ID" value="GMM49353.1"/>
    <property type="molecule type" value="Genomic_DNA"/>
</dbReference>
<evidence type="ECO:0000256" key="4">
    <source>
        <dbReference type="ARBA" id="ARBA00032315"/>
    </source>
</evidence>
<protein>
    <recommendedName>
        <fullName evidence="3">Alpha-MPP</fullName>
    </recommendedName>
    <alternativeName>
        <fullName evidence="4">Inactive zinc metalloprotease alpha</fullName>
    </alternativeName>
</protein>
<evidence type="ECO:0000313" key="9">
    <source>
        <dbReference type="Proteomes" id="UP001362899"/>
    </source>
</evidence>
<comment type="function">
    <text evidence="1">Substrate recognition and binding subunit of the essential mitochondrial processing protease (MPP), which cleaves the mitochondrial sequence off newly imported precursors proteins.</text>
</comment>
<evidence type="ECO:0000256" key="3">
    <source>
        <dbReference type="ARBA" id="ARBA00030006"/>
    </source>
</evidence>
<name>A0AAV5RD16_STABA</name>
<accession>A0AAV5RD16</accession>
<organism evidence="8 9">
    <name type="scientific">Starmerella bacillaris</name>
    <name type="common">Yeast</name>
    <name type="synonym">Candida zemplinina</name>
    <dbReference type="NCBI Taxonomy" id="1247836"/>
    <lineage>
        <taxon>Eukaryota</taxon>
        <taxon>Fungi</taxon>
        <taxon>Dikarya</taxon>
        <taxon>Ascomycota</taxon>
        <taxon>Saccharomycotina</taxon>
        <taxon>Dipodascomycetes</taxon>
        <taxon>Dipodascales</taxon>
        <taxon>Trichomonascaceae</taxon>
        <taxon>Starmerella</taxon>
    </lineage>
</organism>
<evidence type="ECO:0000259" key="7">
    <source>
        <dbReference type="Pfam" id="PF05193"/>
    </source>
</evidence>
<comment type="similarity">
    <text evidence="2 5">Belongs to the peptidase M16 family.</text>
</comment>
<dbReference type="AlphaFoldDB" id="A0AAV5RD16"/>
<keyword evidence="9" id="KW-1185">Reference proteome</keyword>
<dbReference type="InterPro" id="IPR007863">
    <property type="entry name" value="Peptidase_M16_C"/>
</dbReference>
<dbReference type="InterPro" id="IPR001431">
    <property type="entry name" value="Pept_M16_Zn_BS"/>
</dbReference>
<feature type="domain" description="Peptidase M16 N-terminal" evidence="6">
    <location>
        <begin position="27"/>
        <end position="165"/>
    </location>
</feature>
<dbReference type="GO" id="GO:0004222">
    <property type="term" value="F:metalloendopeptidase activity"/>
    <property type="evidence" value="ECO:0007669"/>
    <property type="project" value="InterPro"/>
</dbReference>
<evidence type="ECO:0000256" key="2">
    <source>
        <dbReference type="ARBA" id="ARBA00007261"/>
    </source>
</evidence>
<sequence length="450" mass="49687">MKPNAKYVEYPLSKLANGIKVITSPYPCHFAGVGAYIKAGSRFEDENLIGMSHLCDRLSFKATKKFTQEEMEQKLLALGGNYQCESSRETMIYQASTFTKDIEQMAELISSTVTEPLLLPEEVAEQVLATEYEIESVNTNPETLLPELAHQAAFSDGLGNPLLIPKEKLLLVTPALLWQYRHAMYRPENLTLSFIGIPHDRSLEIASKYFGDFKATANVPQITQKRSTYVAGEKCVPLPPQIGNLPQFYHCHILFRGLGINDKDVYACATLQTLLGGGGSFSAGGPGKGMYSRLYTQVLNQYGYIESCLGVNHTYSDDGLFGISCSAVPAAAKYIPYVICSQLASLFTPNAISAIEVERAKNQLRSQLLMNLESRVVEMEDSGRQIEMNGKKMDVQDMVSRIDQLTVKDLQRVAQKILTGSNPTVVMMGDRAAFGDVRKVCKEFGLGLKG</sequence>